<dbReference type="InterPro" id="IPR050687">
    <property type="entry name" value="Dynein_IC"/>
</dbReference>
<keyword evidence="7" id="KW-0243">Dynein</keyword>
<keyword evidence="6" id="KW-0677">Repeat</keyword>
<dbReference type="PANTHER" id="PTHR12442:SF11">
    <property type="entry name" value="DYNEIN AXONEMAL INTERMEDIATE CHAIN 1"/>
    <property type="match status" value="1"/>
</dbReference>
<evidence type="ECO:0000256" key="4">
    <source>
        <dbReference type="ARBA" id="ARBA00022574"/>
    </source>
</evidence>
<proteinExistence type="inferred from homology"/>
<dbReference type="GO" id="GO:0045504">
    <property type="term" value="F:dynein heavy chain binding"/>
    <property type="evidence" value="ECO:0007669"/>
    <property type="project" value="TreeGrafter"/>
</dbReference>
<keyword evidence="11" id="KW-0012">Acyltransferase</keyword>
<reference evidence="11 12" key="1">
    <citation type="submission" date="2014-05" db="EMBL/GenBank/DDBJ databases">
        <authorList>
            <person name="Sibley D."/>
            <person name="Venepally P."/>
            <person name="Karamycheva S."/>
            <person name="Hadjithomas M."/>
            <person name="Khan A."/>
            <person name="Brunk B."/>
            <person name="Roos D."/>
            <person name="Caler E."/>
            <person name="Lorenzi H."/>
        </authorList>
    </citation>
    <scope>NUCLEOTIDE SEQUENCE [LARGE SCALE GENOMIC DNA]</scope>
    <source>
        <strain evidence="11 12">RUB</strain>
    </source>
</reference>
<comment type="subcellular location">
    <subcellularLocation>
        <location evidence="1">Cytoplasm</location>
        <location evidence="1">Cytoskeleton</location>
        <location evidence="1">Cilium axoneme</location>
    </subcellularLocation>
</comment>
<evidence type="ECO:0000256" key="10">
    <source>
        <dbReference type="ARBA" id="ARBA00023273"/>
    </source>
</evidence>
<keyword evidence="3" id="KW-0963">Cytoplasm</keyword>
<evidence type="ECO:0000256" key="9">
    <source>
        <dbReference type="ARBA" id="ARBA00023212"/>
    </source>
</evidence>
<evidence type="ECO:0000256" key="5">
    <source>
        <dbReference type="ARBA" id="ARBA00022701"/>
    </source>
</evidence>
<accession>A0A086LV48</accession>
<dbReference type="GO" id="GO:0005874">
    <property type="term" value="C:microtubule"/>
    <property type="evidence" value="ECO:0007669"/>
    <property type="project" value="UniProtKB-KW"/>
</dbReference>
<comment type="similarity">
    <text evidence="2">Belongs to the dynein intermediate chain family.</text>
</comment>
<protein>
    <submittedName>
        <fullName evidence="11">WD domain, G-beta repeat-containing protein</fullName>
        <ecNumber evidence="11">2.3.1.48</ecNumber>
    </submittedName>
</protein>
<name>A0A086LV48_TOXGO</name>
<evidence type="ECO:0000256" key="7">
    <source>
        <dbReference type="ARBA" id="ARBA00023017"/>
    </source>
</evidence>
<evidence type="ECO:0000256" key="1">
    <source>
        <dbReference type="ARBA" id="ARBA00004430"/>
    </source>
</evidence>
<dbReference type="InterPro" id="IPR036322">
    <property type="entry name" value="WD40_repeat_dom_sf"/>
</dbReference>
<dbReference type="AlphaFoldDB" id="A0A086LV48"/>
<keyword evidence="8" id="KW-0505">Motor protein</keyword>
<dbReference type="GO" id="GO:0061733">
    <property type="term" value="F:protein-lysine-acetyltransferase activity"/>
    <property type="evidence" value="ECO:0007669"/>
    <property type="project" value="UniProtKB-EC"/>
</dbReference>
<dbReference type="SMART" id="SM00320">
    <property type="entry name" value="WD40"/>
    <property type="match status" value="2"/>
</dbReference>
<evidence type="ECO:0000313" key="12">
    <source>
        <dbReference type="Proteomes" id="UP000028834"/>
    </source>
</evidence>
<dbReference type="GO" id="GO:0045503">
    <property type="term" value="F:dynein light chain binding"/>
    <property type="evidence" value="ECO:0007669"/>
    <property type="project" value="TreeGrafter"/>
</dbReference>
<feature type="non-terminal residue" evidence="11">
    <location>
        <position position="1"/>
    </location>
</feature>
<dbReference type="GO" id="GO:0036157">
    <property type="term" value="C:outer dynein arm"/>
    <property type="evidence" value="ECO:0007669"/>
    <property type="project" value="TreeGrafter"/>
</dbReference>
<dbReference type="Pfam" id="PF00400">
    <property type="entry name" value="WD40"/>
    <property type="match status" value="1"/>
</dbReference>
<dbReference type="GO" id="GO:0003341">
    <property type="term" value="P:cilium movement"/>
    <property type="evidence" value="ECO:0007669"/>
    <property type="project" value="TreeGrafter"/>
</dbReference>
<evidence type="ECO:0000256" key="2">
    <source>
        <dbReference type="ARBA" id="ARBA00011059"/>
    </source>
</evidence>
<keyword evidence="11" id="KW-0808">Transferase</keyword>
<dbReference type="Gene3D" id="2.130.10.10">
    <property type="entry name" value="YVTN repeat-like/Quinoprotein amine dehydrogenase"/>
    <property type="match status" value="1"/>
</dbReference>
<dbReference type="SUPFAM" id="SSF50978">
    <property type="entry name" value="WD40 repeat-like"/>
    <property type="match status" value="1"/>
</dbReference>
<dbReference type="PANTHER" id="PTHR12442">
    <property type="entry name" value="DYNEIN INTERMEDIATE CHAIN"/>
    <property type="match status" value="1"/>
</dbReference>
<evidence type="ECO:0000256" key="6">
    <source>
        <dbReference type="ARBA" id="ARBA00022737"/>
    </source>
</evidence>
<keyword evidence="9" id="KW-0206">Cytoskeleton</keyword>
<gene>
    <name evidence="11" type="ORF">TGRUB_209300B</name>
</gene>
<feature type="non-terminal residue" evidence="11">
    <location>
        <position position="121"/>
    </location>
</feature>
<dbReference type="InterPro" id="IPR015943">
    <property type="entry name" value="WD40/YVTN_repeat-like_dom_sf"/>
</dbReference>
<evidence type="ECO:0000256" key="3">
    <source>
        <dbReference type="ARBA" id="ARBA00022490"/>
    </source>
</evidence>
<keyword evidence="10" id="KW-0966">Cell projection</keyword>
<organism evidence="11 12">
    <name type="scientific">Toxoplasma gondii RUB</name>
    <dbReference type="NCBI Taxonomy" id="935652"/>
    <lineage>
        <taxon>Eukaryota</taxon>
        <taxon>Sar</taxon>
        <taxon>Alveolata</taxon>
        <taxon>Apicomplexa</taxon>
        <taxon>Conoidasida</taxon>
        <taxon>Coccidia</taxon>
        <taxon>Eucoccidiorida</taxon>
        <taxon>Eimeriorina</taxon>
        <taxon>Sarcocystidae</taxon>
        <taxon>Toxoplasma</taxon>
    </lineage>
</organism>
<dbReference type="GO" id="GO:0036158">
    <property type="term" value="P:outer dynein arm assembly"/>
    <property type="evidence" value="ECO:0007669"/>
    <property type="project" value="TreeGrafter"/>
</dbReference>
<keyword evidence="4" id="KW-0853">WD repeat</keyword>
<comment type="caution">
    <text evidence="11">The sequence shown here is derived from an EMBL/GenBank/DDBJ whole genome shotgun (WGS) entry which is preliminary data.</text>
</comment>
<evidence type="ECO:0000256" key="8">
    <source>
        <dbReference type="ARBA" id="ARBA00023175"/>
    </source>
</evidence>
<sequence>SFEFQRQGSGFVCCYSLKNTGYPEYFWKTESAVCSIDWHPHSPSLLAVGLYDGMVLVFDIHTKDRKPTHASTVKVNKHTDPVWDVRWDGDDSGSAFRFYSVSGDGRVTSWTLMKNKLESEE</sequence>
<keyword evidence="5" id="KW-0493">Microtubule</keyword>
<dbReference type="EMBL" id="AFYV02001889">
    <property type="protein sequence ID" value="KFG60516.1"/>
    <property type="molecule type" value="Genomic_DNA"/>
</dbReference>
<dbReference type="Proteomes" id="UP000028834">
    <property type="component" value="Unassembled WGS sequence"/>
</dbReference>
<dbReference type="InterPro" id="IPR001680">
    <property type="entry name" value="WD40_rpt"/>
</dbReference>
<dbReference type="VEuPathDB" id="ToxoDB:TGRUB_209300B"/>
<evidence type="ECO:0000313" key="11">
    <source>
        <dbReference type="EMBL" id="KFG60516.1"/>
    </source>
</evidence>
<dbReference type="EC" id="2.3.1.48" evidence="11"/>